<feature type="compositionally biased region" description="Basic and acidic residues" evidence="1">
    <location>
        <begin position="17"/>
        <end position="40"/>
    </location>
</feature>
<name>A0A9W9YRI4_9CNID</name>
<evidence type="ECO:0000313" key="3">
    <source>
        <dbReference type="Proteomes" id="UP001163046"/>
    </source>
</evidence>
<dbReference type="Proteomes" id="UP001163046">
    <property type="component" value="Unassembled WGS sequence"/>
</dbReference>
<feature type="compositionally biased region" description="Polar residues" evidence="1">
    <location>
        <begin position="41"/>
        <end position="53"/>
    </location>
</feature>
<dbReference type="AlphaFoldDB" id="A0A9W9YRI4"/>
<feature type="region of interest" description="Disordered" evidence="1">
    <location>
        <begin position="1"/>
        <end position="53"/>
    </location>
</feature>
<feature type="region of interest" description="Disordered" evidence="1">
    <location>
        <begin position="374"/>
        <end position="399"/>
    </location>
</feature>
<reference evidence="2" key="1">
    <citation type="submission" date="2023-01" db="EMBL/GenBank/DDBJ databases">
        <title>Genome assembly of the deep-sea coral Lophelia pertusa.</title>
        <authorList>
            <person name="Herrera S."/>
            <person name="Cordes E."/>
        </authorList>
    </citation>
    <scope>NUCLEOTIDE SEQUENCE</scope>
    <source>
        <strain evidence="2">USNM1676648</strain>
        <tissue evidence="2">Polyp</tissue>
    </source>
</reference>
<feature type="region of interest" description="Disordered" evidence="1">
    <location>
        <begin position="163"/>
        <end position="189"/>
    </location>
</feature>
<feature type="compositionally biased region" description="Basic residues" evidence="1">
    <location>
        <begin position="377"/>
        <end position="389"/>
    </location>
</feature>
<gene>
    <name evidence="2" type="ORF">OS493_009812</name>
</gene>
<feature type="region of interest" description="Disordered" evidence="1">
    <location>
        <begin position="453"/>
        <end position="495"/>
    </location>
</feature>
<protein>
    <submittedName>
        <fullName evidence="2">Uncharacterized protein</fullName>
    </submittedName>
</protein>
<dbReference type="EMBL" id="MU827305">
    <property type="protein sequence ID" value="KAJ7363650.1"/>
    <property type="molecule type" value="Genomic_DNA"/>
</dbReference>
<evidence type="ECO:0000256" key="1">
    <source>
        <dbReference type="SAM" id="MobiDB-lite"/>
    </source>
</evidence>
<keyword evidence="3" id="KW-1185">Reference proteome</keyword>
<sequence length="597" mass="68095">MFHPSGKWNSPVARIDNGQEHCHEERNRSFEKPSESDHQTLPHSPNESSHVIETQSDECTPVIVQCYSLSTVSPILEPTSMSDSAHFMITQKTDASVNIGNGDPPVPVSHSRCLYQQHSSKSHKSASYLQGNEDVLYNCPTAGPRSSTNPHNHKFVTQPRHAMDESSTPELAVDDEQNQTHSTTLPGQFHKRCTIPPSFPCLNCQPGQRTFKNGYDVNCTQTSRRDHHPYNNQWSEPHRNASHNVSGQGVIHVPNDYPRTRSAVDMRDGRADSHTPGETFRNWHTRQVPRESRPALKIHDYYEERRILVGKVYQDIPGSVETESNQNSAIPYAHAREEYQKDHHQNGATSAEVFQAPAGEEGALQICVHQSKIAVGSKKRKSRQPRPQRVKTNDPALERETYQHQIQYAEDCQEEFSHNSYHQNALTSKETFRNRSEDAGVRVNESEMYSYEPVHEPTDPVQPESGTRREDHAFENNSSRPEFCRKETPPETHSPWRIQFHDKGSIKSQLRGVIHCLSTHESRVMFHLMDLLAGTTVFRVNIKRIHIANLRRRTSLWHIPMEMSQSVPLTPAQRGIQRISIGMVPYGREIQKNTLKL</sequence>
<accession>A0A9W9YRI4</accession>
<evidence type="ECO:0000313" key="2">
    <source>
        <dbReference type="EMBL" id="KAJ7363650.1"/>
    </source>
</evidence>
<comment type="caution">
    <text evidence="2">The sequence shown here is derived from an EMBL/GenBank/DDBJ whole genome shotgun (WGS) entry which is preliminary data.</text>
</comment>
<organism evidence="2 3">
    <name type="scientific">Desmophyllum pertusum</name>
    <dbReference type="NCBI Taxonomy" id="174260"/>
    <lineage>
        <taxon>Eukaryota</taxon>
        <taxon>Metazoa</taxon>
        <taxon>Cnidaria</taxon>
        <taxon>Anthozoa</taxon>
        <taxon>Hexacorallia</taxon>
        <taxon>Scleractinia</taxon>
        <taxon>Caryophylliina</taxon>
        <taxon>Caryophylliidae</taxon>
        <taxon>Desmophyllum</taxon>
    </lineage>
</organism>
<proteinExistence type="predicted"/>